<protein>
    <recommendedName>
        <fullName evidence="1">ASCH domain-containing protein</fullName>
    </recommendedName>
</protein>
<dbReference type="RefSeq" id="WP_062759019.1">
    <property type="nucleotide sequence ID" value="NZ_CP077368.1"/>
</dbReference>
<sequence length="112" mass="12801">MQQLTLVPRLMPAVRSGEKTSTIRWQEGDITMGPLRLVNQHDETDAVIVWVTQVDTLRLSEVAATLGKQEEWPDEVLLEGMREHYPEIRLSSEVQLITHLTPAETLQKLTKQ</sequence>
<evidence type="ECO:0000313" key="3">
    <source>
        <dbReference type="Proteomes" id="UP000254640"/>
    </source>
</evidence>
<dbReference type="AlphaFoldDB" id="A0A356RWT7"/>
<accession>A0A356RWT7</accession>
<proteinExistence type="predicted"/>
<evidence type="ECO:0000259" key="1">
    <source>
        <dbReference type="Pfam" id="PF04266"/>
    </source>
</evidence>
<dbReference type="SUPFAM" id="SSF88697">
    <property type="entry name" value="PUA domain-like"/>
    <property type="match status" value="1"/>
</dbReference>
<dbReference type="EMBL" id="UGSO01000002">
    <property type="protein sequence ID" value="SUE06878.1"/>
    <property type="molecule type" value="Genomic_DNA"/>
</dbReference>
<dbReference type="Pfam" id="PF04266">
    <property type="entry name" value="ASCH"/>
    <property type="match status" value="1"/>
</dbReference>
<dbReference type="GeneID" id="66827413"/>
<dbReference type="InterPro" id="IPR007374">
    <property type="entry name" value="ASCH_domain"/>
</dbReference>
<dbReference type="Gene3D" id="2.30.130.30">
    <property type="entry name" value="Hypothetical protein"/>
    <property type="match status" value="1"/>
</dbReference>
<name>A0A356RWT7_ENTAG</name>
<gene>
    <name evidence="2" type="ORF">NCTC9381_05741</name>
</gene>
<reference evidence="2 3" key="1">
    <citation type="submission" date="2018-06" db="EMBL/GenBank/DDBJ databases">
        <authorList>
            <consortium name="Pathogen Informatics"/>
            <person name="Doyle S."/>
        </authorList>
    </citation>
    <scope>NUCLEOTIDE SEQUENCE [LARGE SCALE GENOMIC DNA]</scope>
    <source>
        <strain evidence="2 3">NCTC9381</strain>
    </source>
</reference>
<feature type="domain" description="ASCH" evidence="1">
    <location>
        <begin position="5"/>
        <end position="89"/>
    </location>
</feature>
<dbReference type="Proteomes" id="UP000254640">
    <property type="component" value="Unassembled WGS sequence"/>
</dbReference>
<organism evidence="2 3">
    <name type="scientific">Enterobacter agglomerans</name>
    <name type="common">Erwinia herbicola</name>
    <name type="synonym">Pantoea agglomerans</name>
    <dbReference type="NCBI Taxonomy" id="549"/>
    <lineage>
        <taxon>Bacteria</taxon>
        <taxon>Pseudomonadati</taxon>
        <taxon>Pseudomonadota</taxon>
        <taxon>Gammaproteobacteria</taxon>
        <taxon>Enterobacterales</taxon>
        <taxon>Erwiniaceae</taxon>
        <taxon>Pantoea</taxon>
        <taxon>Pantoea agglomerans group</taxon>
    </lineage>
</organism>
<keyword evidence="3" id="KW-1185">Reference proteome</keyword>
<evidence type="ECO:0000313" key="2">
    <source>
        <dbReference type="EMBL" id="SUE06878.1"/>
    </source>
</evidence>
<dbReference type="InterPro" id="IPR015947">
    <property type="entry name" value="PUA-like_sf"/>
</dbReference>